<accession>A0A068SCV4</accession>
<dbReference type="SUPFAM" id="SSF52313">
    <property type="entry name" value="Ribosomal protein S2"/>
    <property type="match status" value="1"/>
</dbReference>
<keyword evidence="4 6" id="KW-0689">Ribosomal protein</keyword>
<dbReference type="Pfam" id="PF13532">
    <property type="entry name" value="2OG-FeII_Oxy_2"/>
    <property type="match status" value="1"/>
</dbReference>
<dbReference type="EMBL" id="CBTN010000083">
    <property type="protein sequence ID" value="CDH60094.1"/>
    <property type="molecule type" value="Genomic_DNA"/>
</dbReference>
<dbReference type="SUPFAM" id="SSF51197">
    <property type="entry name" value="Clavaminate synthase-like"/>
    <property type="match status" value="1"/>
</dbReference>
<dbReference type="InterPro" id="IPR027450">
    <property type="entry name" value="AlkB-like"/>
</dbReference>
<dbReference type="InterPro" id="IPR037151">
    <property type="entry name" value="AlkB-like_sf"/>
</dbReference>
<dbReference type="GO" id="GO:0022627">
    <property type="term" value="C:cytosolic small ribosomal subunit"/>
    <property type="evidence" value="ECO:0007669"/>
    <property type="project" value="UniProtKB-UniRule"/>
</dbReference>
<dbReference type="HAMAP" id="MF_03015">
    <property type="entry name" value="Ribosomal_S2_euk"/>
    <property type="match status" value="1"/>
</dbReference>
<name>A0A068SCV4_9FUNG</name>
<proteinExistence type="inferred from homology"/>
<dbReference type="InterPro" id="IPR001865">
    <property type="entry name" value="Ribosomal_uS2"/>
</dbReference>
<dbReference type="FunFam" id="3.40.50.10490:FF:000017">
    <property type="entry name" value="40S ribosomal protein SA"/>
    <property type="match status" value="1"/>
</dbReference>
<dbReference type="Gene3D" id="3.40.50.10490">
    <property type="entry name" value="Glucose-6-phosphate isomerase like protein, domain 1"/>
    <property type="match status" value="1"/>
</dbReference>
<dbReference type="NCBIfam" id="TIGR01012">
    <property type="entry name" value="uS2_euk_arch"/>
    <property type="match status" value="1"/>
</dbReference>
<dbReference type="InterPro" id="IPR027498">
    <property type="entry name" value="Ribosomal_uS2_euk"/>
</dbReference>
<dbReference type="PANTHER" id="PTHR11489">
    <property type="entry name" value="40S RIBOSOMAL PROTEIN SA"/>
    <property type="match status" value="1"/>
</dbReference>
<evidence type="ECO:0000313" key="9">
    <source>
        <dbReference type="EMBL" id="CDH60094.1"/>
    </source>
</evidence>
<dbReference type="InterPro" id="IPR005123">
    <property type="entry name" value="Oxoglu/Fe-dep_dioxygenase_dom"/>
</dbReference>
<evidence type="ECO:0000256" key="1">
    <source>
        <dbReference type="ARBA" id="ARBA00004496"/>
    </source>
</evidence>
<evidence type="ECO:0000313" key="10">
    <source>
        <dbReference type="Proteomes" id="UP000027586"/>
    </source>
</evidence>
<keyword evidence="5 6" id="KW-0687">Ribonucleoprotein</keyword>
<comment type="function">
    <text evidence="6">Required for the assembly and/or stability of the 40S ribosomal subunit. Required for the processing of the 20S rRNA-precursor to mature 18S rRNA in a late step of the maturation of 40S ribosomal subunits.</text>
</comment>
<dbReference type="STRING" id="1263082.A0A068SCV4"/>
<dbReference type="CDD" id="cd01425">
    <property type="entry name" value="RPS2"/>
    <property type="match status" value="1"/>
</dbReference>
<keyword evidence="3 6" id="KW-0963">Cytoplasm</keyword>
<dbReference type="GO" id="GO:0000028">
    <property type="term" value="P:ribosomal small subunit assembly"/>
    <property type="evidence" value="ECO:0007669"/>
    <property type="project" value="UniProtKB-UniRule"/>
</dbReference>
<comment type="subcellular location">
    <subcellularLocation>
        <location evidence="1 6">Cytoplasm</location>
    </subcellularLocation>
</comment>
<dbReference type="PRINTS" id="PR00395">
    <property type="entry name" value="RIBOSOMALS2"/>
</dbReference>
<dbReference type="OrthoDB" id="6614653at2759"/>
<feature type="region of interest" description="Disordered" evidence="7">
    <location>
        <begin position="646"/>
        <end position="677"/>
    </location>
</feature>
<dbReference type="GO" id="GO:0003735">
    <property type="term" value="F:structural constituent of ribosome"/>
    <property type="evidence" value="ECO:0007669"/>
    <property type="project" value="UniProtKB-UniRule"/>
</dbReference>
<dbReference type="InterPro" id="IPR023591">
    <property type="entry name" value="Ribosomal_uS2_flav_dom_sf"/>
</dbReference>
<gene>
    <name evidence="6" type="primary">RPS0</name>
    <name evidence="9" type="ORF">LCOR_10887.1</name>
</gene>
<protein>
    <recommendedName>
        <fullName evidence="6">Small ribosomal subunit protein uS2</fullName>
    </recommendedName>
</protein>
<evidence type="ECO:0000259" key="8">
    <source>
        <dbReference type="PROSITE" id="PS51471"/>
    </source>
</evidence>
<comment type="caution">
    <text evidence="9">The sequence shown here is derived from an EMBL/GenBank/DDBJ whole genome shotgun (WGS) entry which is preliminary data.</text>
</comment>
<evidence type="ECO:0000256" key="2">
    <source>
        <dbReference type="ARBA" id="ARBA00006242"/>
    </source>
</evidence>
<comment type="subunit">
    <text evidence="6">Component of the small ribosomal subunit. Mature ribosomes consist of a small (40S) and a large (60S) subunit. The 40S subunit contains about 33 different proteins and 1 molecule of RNA (18S). The 60S subunit contains about 49 different proteins and 3 molecules of RNA (25S, 5.8S and 5S). Interacts with RPS21.</text>
</comment>
<evidence type="ECO:0000256" key="5">
    <source>
        <dbReference type="ARBA" id="ARBA00023274"/>
    </source>
</evidence>
<dbReference type="InterPro" id="IPR005707">
    <property type="entry name" value="Ribosomal_uS2_euk/arc"/>
</dbReference>
<dbReference type="AlphaFoldDB" id="A0A068SCV4"/>
<sequence length="677" mass="76176">MYILLLPPSSYSSPCFSLSLITPPPTPPILPPSHLTSRRQRKIWEQQQRDNAVKRQRKDIYENQTSFRHAERHYKLTRELDFANVVDFDQPSNAKDKRIVSVPLHNALHESLFGKTTDNAYIVEGVNGLIYIPNPFSPDKQRHYVKQCLSTYALPPNKSNLDPHYKIPAQGLWQLYTSEQQQQQQEQQRIDSTNDNEEPVSPSSIIHKLRWITLGYQYDWTTKKYNDEAYPIADDLSELTKAIVAAVEGIGHQDEWKNSYPSDRFKAEAGVINYYQLKDTLMGHVDQSERNMDAPLISLSFGHACIYLLGGTTRDTAPIPIYLKSGDVLIMTGECRKAYHGVPRIIENSLPEYLSTRVKDEDWELYGSYMSTSRINLNIRQARTCPSFFCAPQNRLQVFVMSNLPTILSPTEEDVQLLLSAQCHIGTKNVTTRMTPYVFKRRADGINLINLGKTWEKLIFAARVIAAIENPQDIVVISARPYGHRAALKFAKYIGAEAIVGRFTPGTFTNYITRSFREPRLIITTDPRTDFQAIKEASYVNIPVISLADTDAALQFVDVAIPTNNKGKHALGLIYWLLARAVLRLRGTLDYQTPWEVMVDMFFYRDPEEAEKEQEAAAAAAAAEGDFAATAEAATGEWAVEGAETGALQANADWSAPTDWAEDGAAPAAAANSSWDA</sequence>
<dbReference type="VEuPathDB" id="FungiDB:LCOR_10887.1"/>
<comment type="similarity">
    <text evidence="2 6">Belongs to the universal ribosomal protein uS2 family.</text>
</comment>
<dbReference type="Gene3D" id="2.60.120.590">
    <property type="entry name" value="Alpha-ketoglutarate-dependent dioxygenase AlkB-like"/>
    <property type="match status" value="1"/>
</dbReference>
<organism evidence="9 10">
    <name type="scientific">Lichtheimia corymbifera JMRC:FSU:9682</name>
    <dbReference type="NCBI Taxonomy" id="1263082"/>
    <lineage>
        <taxon>Eukaryota</taxon>
        <taxon>Fungi</taxon>
        <taxon>Fungi incertae sedis</taxon>
        <taxon>Mucoromycota</taxon>
        <taxon>Mucoromycotina</taxon>
        <taxon>Mucoromycetes</taxon>
        <taxon>Mucorales</taxon>
        <taxon>Lichtheimiaceae</taxon>
        <taxon>Lichtheimia</taxon>
    </lineage>
</organism>
<reference evidence="9" key="1">
    <citation type="submission" date="2013-08" db="EMBL/GenBank/DDBJ databases">
        <title>Gene expansion shapes genome architecture in the human pathogen Lichtheimia corymbifera: an evolutionary genomics analysis in the ancient terrestrial Mucorales (Mucoromycotina).</title>
        <authorList>
            <person name="Schwartze V.U."/>
            <person name="Winter S."/>
            <person name="Shelest E."/>
            <person name="Marcet-Houben M."/>
            <person name="Horn F."/>
            <person name="Wehner S."/>
            <person name="Hoffmann K."/>
            <person name="Riege K."/>
            <person name="Sammeth M."/>
            <person name="Nowrousian M."/>
            <person name="Valiante V."/>
            <person name="Linde J."/>
            <person name="Jacobsen I.D."/>
            <person name="Marz M."/>
            <person name="Brakhage A.A."/>
            <person name="Gabaldon T."/>
            <person name="Bocker S."/>
            <person name="Voigt K."/>
        </authorList>
    </citation>
    <scope>NUCLEOTIDE SEQUENCE [LARGE SCALE GENOMIC DNA]</scope>
    <source>
        <strain evidence="9">FSU 9682</strain>
    </source>
</reference>
<dbReference type="GO" id="GO:0006412">
    <property type="term" value="P:translation"/>
    <property type="evidence" value="ECO:0007669"/>
    <property type="project" value="UniProtKB-UniRule"/>
</dbReference>
<evidence type="ECO:0000256" key="7">
    <source>
        <dbReference type="SAM" id="MobiDB-lite"/>
    </source>
</evidence>
<feature type="domain" description="Fe2OG dioxygenase" evidence="8">
    <location>
        <begin position="266"/>
        <end position="383"/>
    </location>
</feature>
<evidence type="ECO:0000256" key="4">
    <source>
        <dbReference type="ARBA" id="ARBA00022980"/>
    </source>
</evidence>
<evidence type="ECO:0000256" key="6">
    <source>
        <dbReference type="HAMAP-Rule" id="MF_03015"/>
    </source>
</evidence>
<dbReference type="PROSITE" id="PS51471">
    <property type="entry name" value="FE2OG_OXY"/>
    <property type="match status" value="1"/>
</dbReference>
<dbReference type="Pfam" id="PF00318">
    <property type="entry name" value="Ribosomal_S2"/>
    <property type="match status" value="2"/>
</dbReference>
<keyword evidence="10" id="KW-1185">Reference proteome</keyword>
<dbReference type="Proteomes" id="UP000027586">
    <property type="component" value="Unassembled WGS sequence"/>
</dbReference>
<feature type="region of interest" description="Disordered" evidence="7">
    <location>
        <begin position="178"/>
        <end position="202"/>
    </location>
</feature>
<evidence type="ECO:0000256" key="3">
    <source>
        <dbReference type="ARBA" id="ARBA00022490"/>
    </source>
</evidence>